<dbReference type="RefSeq" id="WP_068742841.1">
    <property type="nucleotide sequence ID" value="NZ_FNSA01000003.1"/>
</dbReference>
<dbReference type="STRING" id="57704.SAMN04489793_3156"/>
<reference evidence="2" key="1">
    <citation type="submission" date="2016-10" db="EMBL/GenBank/DDBJ databases">
        <authorList>
            <person name="Varghese N."/>
            <person name="Submissions S."/>
        </authorList>
    </citation>
    <scope>NUCLEOTIDE SEQUENCE [LARGE SCALE GENOMIC DNA]</scope>
    <source>
        <strain evidence="2">DSM 44234</strain>
    </source>
</reference>
<dbReference type="AlphaFoldDB" id="A0A1H4V6G6"/>
<accession>A0A1H4V6G6</accession>
<sequence length="63" mass="6953">MIRIEFDTSNAAFQDDFGGEIARILRMVAGDFANGHFNDHEKDRRYLLDINGGTVGHLSVNGG</sequence>
<keyword evidence="2" id="KW-1185">Reference proteome</keyword>
<evidence type="ECO:0000313" key="2">
    <source>
        <dbReference type="Proteomes" id="UP000182241"/>
    </source>
</evidence>
<proteinExistence type="predicted"/>
<gene>
    <name evidence="1" type="ORF">SAMN04489793_3156</name>
</gene>
<name>A0A1H4V6G6_TSUTY</name>
<protein>
    <submittedName>
        <fullName evidence="1">Uncharacterized protein</fullName>
    </submittedName>
</protein>
<dbReference type="Proteomes" id="UP000182241">
    <property type="component" value="Unassembled WGS sequence"/>
</dbReference>
<organism evidence="1 2">
    <name type="scientific">Tsukamurella tyrosinosolvens</name>
    <dbReference type="NCBI Taxonomy" id="57704"/>
    <lineage>
        <taxon>Bacteria</taxon>
        <taxon>Bacillati</taxon>
        <taxon>Actinomycetota</taxon>
        <taxon>Actinomycetes</taxon>
        <taxon>Mycobacteriales</taxon>
        <taxon>Tsukamurellaceae</taxon>
        <taxon>Tsukamurella</taxon>
    </lineage>
</organism>
<evidence type="ECO:0000313" key="1">
    <source>
        <dbReference type="EMBL" id="SEC76535.1"/>
    </source>
</evidence>
<dbReference type="EMBL" id="FNSA01000003">
    <property type="protein sequence ID" value="SEC76535.1"/>
    <property type="molecule type" value="Genomic_DNA"/>
</dbReference>